<comment type="caution">
    <text evidence="7">Lacks conserved residue(s) required for the propagation of feature annotation.</text>
</comment>
<dbReference type="SUPFAM" id="SSF53383">
    <property type="entry name" value="PLP-dependent transferases"/>
    <property type="match status" value="1"/>
</dbReference>
<evidence type="ECO:0000259" key="8">
    <source>
        <dbReference type="Pfam" id="PF00155"/>
    </source>
</evidence>
<dbReference type="InterPro" id="IPR015421">
    <property type="entry name" value="PyrdxlP-dep_Trfase_major"/>
</dbReference>
<dbReference type="UniPathway" id="UPA00046">
    <property type="reaction ID" value="UER00506"/>
</dbReference>
<dbReference type="GO" id="GO:0019518">
    <property type="term" value="P:L-threonine catabolic process to glycine"/>
    <property type="evidence" value="ECO:0007669"/>
    <property type="project" value="UniProtKB-UniRule"/>
</dbReference>
<protein>
    <recommendedName>
        <fullName evidence="7">2-amino-3-ketobutyrate coenzyme A ligase</fullName>
        <shortName evidence="7">AKB ligase</shortName>
        <ecNumber evidence="7">2.3.1.29</ecNumber>
    </recommendedName>
    <alternativeName>
        <fullName evidence="7">Glycine acetyltransferase</fullName>
    </alternativeName>
</protein>
<dbReference type="InterPro" id="IPR015424">
    <property type="entry name" value="PyrdxlP-dep_Trfase"/>
</dbReference>
<dbReference type="InterPro" id="IPR050087">
    <property type="entry name" value="AON_synthase_class-II"/>
</dbReference>
<reference evidence="10" key="1">
    <citation type="submission" date="2016-07" db="EMBL/GenBank/DDBJ databases">
        <authorList>
            <person name="Florea S."/>
            <person name="Webb J.S."/>
            <person name="Jaromczyk J."/>
            <person name="Schardl C.L."/>
        </authorList>
    </citation>
    <scope>NUCLEOTIDE SEQUENCE [LARGE SCALE GENOMIC DNA]</scope>
</reference>
<dbReference type="Gene3D" id="3.90.1150.10">
    <property type="entry name" value="Aspartate Aminotransferase, domain 1"/>
    <property type="match status" value="1"/>
</dbReference>
<dbReference type="GO" id="GO:0008890">
    <property type="term" value="F:glycine C-acetyltransferase activity"/>
    <property type="evidence" value="ECO:0007669"/>
    <property type="project" value="UniProtKB-UniRule"/>
</dbReference>
<comment type="catalytic activity">
    <reaction evidence="7">
        <text>glycine + acetyl-CoA = (2S)-2-amino-3-oxobutanoate + CoA</text>
        <dbReference type="Rhea" id="RHEA:20736"/>
        <dbReference type="ChEBI" id="CHEBI:57287"/>
        <dbReference type="ChEBI" id="CHEBI:57288"/>
        <dbReference type="ChEBI" id="CHEBI:57305"/>
        <dbReference type="ChEBI" id="CHEBI:78948"/>
        <dbReference type="EC" id="2.3.1.29"/>
    </reaction>
</comment>
<dbReference type="FunFam" id="3.40.640.10:FF:000006">
    <property type="entry name" value="5-aminolevulinate synthase, mitochondrial"/>
    <property type="match status" value="1"/>
</dbReference>
<gene>
    <name evidence="7" type="primary">kbl</name>
    <name evidence="9" type="ORF">XTGNCPPB3709_2716</name>
</gene>
<dbReference type="InterPro" id="IPR011282">
    <property type="entry name" value="2am3keto_CoA_ligase"/>
</dbReference>
<accession>A0A1M4L6F5</accession>
<feature type="domain" description="Aminotransferase class I/classII large" evidence="8">
    <location>
        <begin position="44"/>
        <end position="388"/>
    </location>
</feature>
<feature type="binding site" description="in other chain" evidence="7">
    <location>
        <begin position="112"/>
        <end position="113"/>
    </location>
    <ligand>
        <name>pyridoxal 5'-phosphate</name>
        <dbReference type="ChEBI" id="CHEBI:597326"/>
        <note>ligand shared between dimeric partners</note>
    </ligand>
</feature>
<comment type="pathway">
    <text evidence="7">Amino-acid degradation; L-threonine degradation via oxydo-reductase pathway; glycine from L-threonine: step 2/2.</text>
</comment>
<comment type="cofactor">
    <cofactor evidence="7">
        <name>pyridoxal 5'-phosphate</name>
        <dbReference type="ChEBI" id="CHEBI:597326"/>
    </cofactor>
    <text evidence="7">Binds 1 pyridoxal phosphate per subunit.</text>
</comment>
<keyword evidence="4 7" id="KW-0808">Transferase</keyword>
<comment type="similarity">
    <text evidence="3">Belongs to the class-II pyridoxal-phosphate-dependent aminotransferase family. BioF subfamily.</text>
</comment>
<keyword evidence="9" id="KW-0436">Ligase</keyword>
<evidence type="ECO:0000256" key="5">
    <source>
        <dbReference type="ARBA" id="ARBA00022898"/>
    </source>
</evidence>
<proteinExistence type="inferred from homology"/>
<dbReference type="Pfam" id="PF00155">
    <property type="entry name" value="Aminotran_1_2"/>
    <property type="match status" value="1"/>
</dbReference>
<dbReference type="HAMAP" id="MF_00985">
    <property type="entry name" value="2am3keto_CoA_ligase"/>
    <property type="match status" value="1"/>
</dbReference>
<dbReference type="NCBIfam" id="NF005394">
    <property type="entry name" value="PRK06939.1"/>
    <property type="match status" value="1"/>
</dbReference>
<dbReference type="GO" id="GO:0030170">
    <property type="term" value="F:pyridoxal phosphate binding"/>
    <property type="evidence" value="ECO:0007669"/>
    <property type="project" value="UniProtKB-UniRule"/>
</dbReference>
<evidence type="ECO:0000256" key="1">
    <source>
        <dbReference type="ARBA" id="ARBA00004746"/>
    </source>
</evidence>
<feature type="binding site" evidence="7">
    <location>
        <position position="369"/>
    </location>
    <ligand>
        <name>substrate</name>
    </ligand>
</feature>
<dbReference type="FunFam" id="3.90.1150.10:FF:000004">
    <property type="entry name" value="2-amino-3-ketobutyrate coenzyme A ligase"/>
    <property type="match status" value="1"/>
</dbReference>
<dbReference type="PANTHER" id="PTHR13693">
    <property type="entry name" value="CLASS II AMINOTRANSFERASE/8-AMINO-7-OXONONANOATE SYNTHASE"/>
    <property type="match status" value="1"/>
</dbReference>
<name>A0A1M4L6F5_9XANT</name>
<dbReference type="Proteomes" id="UP000184997">
    <property type="component" value="Unassembled WGS sequence"/>
</dbReference>
<feature type="modified residue" description="N6-(pyridoxal phosphate)lysine" evidence="7">
    <location>
        <position position="245"/>
    </location>
</feature>
<feature type="binding site" description="in other chain" evidence="7">
    <location>
        <position position="186"/>
    </location>
    <ligand>
        <name>pyridoxal 5'-phosphate</name>
        <dbReference type="ChEBI" id="CHEBI:597326"/>
        <note>ligand shared between dimeric partners</note>
    </ligand>
</feature>
<evidence type="ECO:0000256" key="3">
    <source>
        <dbReference type="ARBA" id="ARBA00010008"/>
    </source>
</evidence>
<dbReference type="AlphaFoldDB" id="A0A1M4L6F5"/>
<dbReference type="EMBL" id="FLUK01000216">
    <property type="protein sequence ID" value="SBV88767.1"/>
    <property type="molecule type" value="Genomic_DNA"/>
</dbReference>
<comment type="pathway">
    <text evidence="2">Porphyrin-containing compound metabolism; protoporphyrin-IX biosynthesis; 5-aminolevulinate from glycine: step 1/1.</text>
</comment>
<dbReference type="EC" id="2.3.1.29" evidence="7"/>
<comment type="pathway">
    <text evidence="1">Cofactor biosynthesis; biotin biosynthesis.</text>
</comment>
<dbReference type="CDD" id="cd06454">
    <property type="entry name" value="KBL_like"/>
    <property type="match status" value="1"/>
</dbReference>
<evidence type="ECO:0000256" key="4">
    <source>
        <dbReference type="ARBA" id="ARBA00022679"/>
    </source>
</evidence>
<sequence>MTDSRLTQYYADELDAIRAQGLFKSERIIVGPQAAEIVLADGRRVLNFCANNYLGLADHPALIAAAKDALDTHGFGMASVRFICGTQDLHKQLEARIADFFGTEDTILYAACFDANGGLFEPLLGEADAVISDALNHASIIDGVRLCKAKRFRYANCDMADLEAQLQAADAAGCKTKLITSDGVFSMDGFIAPLDQITALARKYNALVHIDECHATGFLGASGRGSAEVKGVMDRIDIFTGTLGKAMGGALGGFTTGRREVIELLRQRSRPYLFSNSLPPHVVAAGIKAFAMLDAADELRAQLVENTRHFRERMGAAGFDIKPGTHPICPVMLYDAPLAQRFAEQLLEEGIYAIGFFFPVVPKGQARIRTQISAAHTREQLDRAIDAFVRIGRELGVI</sequence>
<feature type="binding site" evidence="7">
    <location>
        <position position="137"/>
    </location>
    <ligand>
        <name>substrate</name>
    </ligand>
</feature>
<evidence type="ECO:0000256" key="7">
    <source>
        <dbReference type="HAMAP-Rule" id="MF_00985"/>
    </source>
</evidence>
<dbReference type="NCBIfam" id="TIGR01822">
    <property type="entry name" value="2am3keto_CoA"/>
    <property type="match status" value="1"/>
</dbReference>
<evidence type="ECO:0000313" key="9">
    <source>
        <dbReference type="EMBL" id="SBV88767.1"/>
    </source>
</evidence>
<keyword evidence="6 7" id="KW-0012">Acyltransferase</keyword>
<organism evidence="9 10">
    <name type="scientific">Xanthomonas graminis pv. graminis</name>
    <dbReference type="NCBI Taxonomy" id="134874"/>
    <lineage>
        <taxon>Bacteria</taxon>
        <taxon>Pseudomonadati</taxon>
        <taxon>Pseudomonadota</taxon>
        <taxon>Gammaproteobacteria</taxon>
        <taxon>Lysobacterales</taxon>
        <taxon>Lysobacteraceae</taxon>
        <taxon>Xanthomonas</taxon>
        <taxon>Xanthomonas translucens group</taxon>
        <taxon>Xanthomonas graminis</taxon>
    </lineage>
</organism>
<dbReference type="GO" id="GO:0016874">
    <property type="term" value="F:ligase activity"/>
    <property type="evidence" value="ECO:0007669"/>
    <property type="project" value="UniProtKB-KW"/>
</dbReference>
<dbReference type="RefSeq" id="WP_009607659.1">
    <property type="nucleotide sequence ID" value="NZ_CP076252.1"/>
</dbReference>
<dbReference type="InterPro" id="IPR015422">
    <property type="entry name" value="PyrdxlP-dep_Trfase_small"/>
</dbReference>
<dbReference type="PANTHER" id="PTHR13693:SF102">
    <property type="entry name" value="2-AMINO-3-KETOBUTYRATE COENZYME A LIGASE, MITOCHONDRIAL"/>
    <property type="match status" value="1"/>
</dbReference>
<dbReference type="GO" id="GO:0005829">
    <property type="term" value="C:cytosol"/>
    <property type="evidence" value="ECO:0007669"/>
    <property type="project" value="TreeGrafter"/>
</dbReference>
<comment type="function">
    <text evidence="7">Catalyzes the cleavage of 2-amino-3-ketobutyrate to glycine and acetyl-CoA.</text>
</comment>
<feature type="binding site" description="in other chain" evidence="7">
    <location>
        <begin position="242"/>
        <end position="245"/>
    </location>
    <ligand>
        <name>pyridoxal 5'-phosphate</name>
        <dbReference type="ChEBI" id="CHEBI:597326"/>
        <note>ligand shared between dimeric partners</note>
    </ligand>
</feature>
<evidence type="ECO:0000256" key="2">
    <source>
        <dbReference type="ARBA" id="ARBA00005029"/>
    </source>
</evidence>
<comment type="subunit">
    <text evidence="7">Homodimer.</text>
</comment>
<evidence type="ECO:0000313" key="10">
    <source>
        <dbReference type="Proteomes" id="UP000184997"/>
    </source>
</evidence>
<feature type="binding site" evidence="7">
    <location>
        <begin position="275"/>
        <end position="276"/>
    </location>
    <ligand>
        <name>pyridoxal 5'-phosphate</name>
        <dbReference type="ChEBI" id="CHEBI:597326"/>
        <note>ligand shared between dimeric partners</note>
    </ligand>
</feature>
<keyword evidence="5 7" id="KW-0663">Pyridoxal phosphate</keyword>
<dbReference type="Gene3D" id="3.40.640.10">
    <property type="entry name" value="Type I PLP-dependent aspartate aminotransferase-like (Major domain)"/>
    <property type="match status" value="1"/>
</dbReference>
<evidence type="ECO:0000256" key="6">
    <source>
        <dbReference type="ARBA" id="ARBA00023315"/>
    </source>
</evidence>
<dbReference type="InterPro" id="IPR004839">
    <property type="entry name" value="Aminotransferase_I/II_large"/>
</dbReference>